<keyword evidence="1" id="KW-0812">Transmembrane</keyword>
<keyword evidence="1" id="KW-1133">Transmembrane helix</keyword>
<name>A0A1W1XRT4_9NEIS</name>
<dbReference type="RefSeq" id="WP_176216923.1">
    <property type="nucleotide sequence ID" value="NZ_FWXD01000014.1"/>
</dbReference>
<dbReference type="InterPro" id="IPR058186">
    <property type="entry name" value="MIGRI"/>
</dbReference>
<evidence type="ECO:0000313" key="3">
    <source>
        <dbReference type="Proteomes" id="UP000192761"/>
    </source>
</evidence>
<dbReference type="NCBIfam" id="NF047648">
    <property type="entry name" value="MIGRI_fam"/>
    <property type="match status" value="1"/>
</dbReference>
<organism evidence="2 3">
    <name type="scientific">Andreprevotia lacus DSM 23236</name>
    <dbReference type="NCBI Taxonomy" id="1121001"/>
    <lineage>
        <taxon>Bacteria</taxon>
        <taxon>Pseudomonadati</taxon>
        <taxon>Pseudomonadota</taxon>
        <taxon>Betaproteobacteria</taxon>
        <taxon>Neisseriales</taxon>
        <taxon>Chitinibacteraceae</taxon>
        <taxon>Andreprevotia</taxon>
    </lineage>
</organism>
<sequence length="55" mass="6287">MLGKLIRLLPWLLLAWLCLRLLSPTLKSEIHRGVRIAAVMLVLISAGALLWHLFR</sequence>
<dbReference type="AlphaFoldDB" id="A0A1W1XRT4"/>
<dbReference type="STRING" id="1121001.SAMN02745857_02586"/>
<keyword evidence="1" id="KW-0472">Membrane</keyword>
<accession>A0A1W1XRT4</accession>
<keyword evidence="3" id="KW-1185">Reference proteome</keyword>
<protein>
    <submittedName>
        <fullName evidence="2">Uncharacterized protein</fullName>
    </submittedName>
</protein>
<feature type="transmembrane region" description="Helical" evidence="1">
    <location>
        <begin position="34"/>
        <end position="54"/>
    </location>
</feature>
<evidence type="ECO:0000256" key="1">
    <source>
        <dbReference type="SAM" id="Phobius"/>
    </source>
</evidence>
<reference evidence="2 3" key="1">
    <citation type="submission" date="2017-04" db="EMBL/GenBank/DDBJ databases">
        <authorList>
            <person name="Afonso C.L."/>
            <person name="Miller P.J."/>
            <person name="Scott M.A."/>
            <person name="Spackman E."/>
            <person name="Goraichik I."/>
            <person name="Dimitrov K.M."/>
            <person name="Suarez D.L."/>
            <person name="Swayne D.E."/>
        </authorList>
    </citation>
    <scope>NUCLEOTIDE SEQUENCE [LARGE SCALE GENOMIC DNA]</scope>
    <source>
        <strain evidence="2 3">DSM 23236</strain>
    </source>
</reference>
<proteinExistence type="predicted"/>
<dbReference type="EMBL" id="FWXD01000014">
    <property type="protein sequence ID" value="SMC26679.1"/>
    <property type="molecule type" value="Genomic_DNA"/>
</dbReference>
<gene>
    <name evidence="2" type="ORF">SAMN02745857_02586</name>
</gene>
<dbReference type="Proteomes" id="UP000192761">
    <property type="component" value="Unassembled WGS sequence"/>
</dbReference>
<evidence type="ECO:0000313" key="2">
    <source>
        <dbReference type="EMBL" id="SMC26679.1"/>
    </source>
</evidence>